<proteinExistence type="predicted"/>
<dbReference type="EMBL" id="CXWC01000001">
    <property type="protein sequence ID" value="CTQ64352.1"/>
    <property type="molecule type" value="Genomic_DNA"/>
</dbReference>
<keyword evidence="5 6" id="KW-0472">Membrane</keyword>
<dbReference type="GO" id="GO:0005886">
    <property type="term" value="C:plasma membrane"/>
    <property type="evidence" value="ECO:0007669"/>
    <property type="project" value="UniProtKB-SubCell"/>
</dbReference>
<keyword evidence="8" id="KW-1185">Reference proteome</keyword>
<evidence type="ECO:0000313" key="7">
    <source>
        <dbReference type="EMBL" id="CTQ64352.1"/>
    </source>
</evidence>
<dbReference type="PANTHER" id="PTHR10010">
    <property type="entry name" value="SOLUTE CARRIER FAMILY 34 SODIUM PHOSPHATE , MEMBER 2-RELATED"/>
    <property type="match status" value="1"/>
</dbReference>
<keyword evidence="4 6" id="KW-1133">Transmembrane helix</keyword>
<feature type="transmembrane region" description="Helical" evidence="6">
    <location>
        <begin position="246"/>
        <end position="275"/>
    </location>
</feature>
<reference evidence="8" key="1">
    <citation type="submission" date="2015-07" db="EMBL/GenBank/DDBJ databases">
        <authorList>
            <person name="Rodrigo-Torres Lidia"/>
            <person name="Arahal R.David."/>
        </authorList>
    </citation>
    <scope>NUCLEOTIDE SEQUENCE [LARGE SCALE GENOMIC DNA]</scope>
    <source>
        <strain evidence="8">CECT 5096</strain>
    </source>
</reference>
<dbReference type="Pfam" id="PF02690">
    <property type="entry name" value="Na_Pi_cotrans"/>
    <property type="match status" value="2"/>
</dbReference>
<dbReference type="GO" id="GO:0044341">
    <property type="term" value="P:sodium-dependent phosphate transport"/>
    <property type="evidence" value="ECO:0007669"/>
    <property type="project" value="InterPro"/>
</dbReference>
<dbReference type="Proteomes" id="UP000049983">
    <property type="component" value="Unassembled WGS sequence"/>
</dbReference>
<keyword evidence="2" id="KW-1003">Cell membrane</keyword>
<dbReference type="NCBIfam" id="NF037997">
    <property type="entry name" value="Na_Pi_symport"/>
    <property type="match status" value="1"/>
</dbReference>
<evidence type="ECO:0000256" key="3">
    <source>
        <dbReference type="ARBA" id="ARBA00022692"/>
    </source>
</evidence>
<sequence>MSTQAMIAATMFAGLGLFFFAMHFLCVNLKRLADQKLKQRIARLTSSAPAGLSVGAILIVLTQSGTAAVFLLVGLLRAGMLTLKQVQPVILGLNLGAGLIVLFLTMDIRIAVLLLIGATGVLYAFGPRHKEQITGAAIGVGLLFLGLQIMRDAASQLETQAWFVHFVESIAGVPLLAFFAGIVLTLFAQSSIAVSAVMIVFLQSGLLSLQDGIMFVYGANVGGSILMMLLSINLSGVQRQVALYKFGLNIGSALILVPLFYLETMTGLPLVIFLVSSLSDNPGTQAALAYVLFNVLPVPVLLLLLNQSADLLRRISPQTRVEVGAMPKHLVPPFPEPACIAQRLVELELIRLLQLIADGFDCLRVGRKSGDLHENLEATAALHKIIEEAVNDIAARRTLLPEDHERIDMLVRILYTVGAMRDTLKDLGSEIAYLRRQRPELTFSDSAIEGLDAILSVLISIAHDRDADTLEILARLTSKRGNGINAIKVAYLQDENLLKMRDRGRLLNAMNLCERLIWLFGETGRAYGRVGRSQVEVLSCVFETQAGLKRQRA</sequence>
<dbReference type="RefSeq" id="WP_055116223.1">
    <property type="nucleotide sequence ID" value="NZ_CXWA01000003.1"/>
</dbReference>
<gene>
    <name evidence="7" type="ORF">LA5096_00352</name>
</gene>
<dbReference type="STRING" id="311410.LA5095_02983"/>
<evidence type="ECO:0000256" key="2">
    <source>
        <dbReference type="ARBA" id="ARBA00022475"/>
    </source>
</evidence>
<evidence type="ECO:0000256" key="6">
    <source>
        <dbReference type="SAM" id="Phobius"/>
    </source>
</evidence>
<dbReference type="PANTHER" id="PTHR10010:SF46">
    <property type="entry name" value="SODIUM-DEPENDENT PHOSPHATE TRANSPORT PROTEIN 2B"/>
    <property type="match status" value="1"/>
</dbReference>
<feature type="transmembrane region" description="Helical" evidence="6">
    <location>
        <begin position="287"/>
        <end position="305"/>
    </location>
</feature>
<evidence type="ECO:0000256" key="1">
    <source>
        <dbReference type="ARBA" id="ARBA00004651"/>
    </source>
</evidence>
<dbReference type="AlphaFoldDB" id="A0A0M7AIS3"/>
<protein>
    <submittedName>
        <fullName evidence="7">Na/Pi-cotransporter II-related protein</fullName>
    </submittedName>
</protein>
<feature type="transmembrane region" description="Helical" evidence="6">
    <location>
        <begin position="215"/>
        <end position="234"/>
    </location>
</feature>
<feature type="transmembrane region" description="Helical" evidence="6">
    <location>
        <begin position="96"/>
        <end position="126"/>
    </location>
</feature>
<evidence type="ECO:0000256" key="5">
    <source>
        <dbReference type="ARBA" id="ARBA00023136"/>
    </source>
</evidence>
<keyword evidence="3 6" id="KW-0812">Transmembrane</keyword>
<evidence type="ECO:0000313" key="8">
    <source>
        <dbReference type="Proteomes" id="UP000049983"/>
    </source>
</evidence>
<feature type="transmembrane region" description="Helical" evidence="6">
    <location>
        <begin position="50"/>
        <end position="76"/>
    </location>
</feature>
<feature type="transmembrane region" description="Helical" evidence="6">
    <location>
        <begin position="133"/>
        <end position="150"/>
    </location>
</feature>
<dbReference type="InterPro" id="IPR003841">
    <property type="entry name" value="Na/Pi_transpt"/>
</dbReference>
<organism evidence="7 8">
    <name type="scientific">Roseibium album</name>
    <dbReference type="NCBI Taxonomy" id="311410"/>
    <lineage>
        <taxon>Bacteria</taxon>
        <taxon>Pseudomonadati</taxon>
        <taxon>Pseudomonadota</taxon>
        <taxon>Alphaproteobacteria</taxon>
        <taxon>Hyphomicrobiales</taxon>
        <taxon>Stappiaceae</taxon>
        <taxon>Roseibium</taxon>
    </lineage>
</organism>
<dbReference type="OrthoDB" id="5778511at2"/>
<name>A0A0M7AIS3_9HYPH</name>
<dbReference type="GO" id="GO:0005436">
    <property type="term" value="F:sodium:phosphate symporter activity"/>
    <property type="evidence" value="ECO:0007669"/>
    <property type="project" value="InterPro"/>
</dbReference>
<comment type="subcellular location">
    <subcellularLocation>
        <location evidence="1">Cell membrane</location>
        <topology evidence="1">Multi-pass membrane protein</topology>
    </subcellularLocation>
</comment>
<feature type="transmembrane region" description="Helical" evidence="6">
    <location>
        <begin position="162"/>
        <end position="184"/>
    </location>
</feature>
<evidence type="ECO:0000256" key="4">
    <source>
        <dbReference type="ARBA" id="ARBA00022989"/>
    </source>
</evidence>
<accession>A0A0M7AIS3</accession>
<feature type="transmembrane region" description="Helical" evidence="6">
    <location>
        <begin position="6"/>
        <end position="29"/>
    </location>
</feature>
<dbReference type="GeneID" id="97667816"/>